<evidence type="ECO:0000313" key="8">
    <source>
        <dbReference type="EMBL" id="KHK93046.1"/>
    </source>
</evidence>
<keyword evidence="6" id="KW-0411">Iron-sulfur</keyword>
<dbReference type="Pfam" id="PF00355">
    <property type="entry name" value="Rieske"/>
    <property type="match status" value="1"/>
</dbReference>
<dbReference type="PRINTS" id="PR00090">
    <property type="entry name" value="RNGDIOXGNASE"/>
</dbReference>
<dbReference type="Proteomes" id="UP000031057">
    <property type="component" value="Unassembled WGS sequence"/>
</dbReference>
<dbReference type="Gene3D" id="2.102.10.10">
    <property type="entry name" value="Rieske [2Fe-2S] iron-sulphur domain"/>
    <property type="match status" value="1"/>
</dbReference>
<gene>
    <name evidence="8" type="ORF">LK12_01345</name>
</gene>
<keyword evidence="9" id="KW-1185">Reference proteome</keyword>
<dbReference type="InterPro" id="IPR001663">
    <property type="entry name" value="Rng_hydr_dOase-A"/>
</dbReference>
<keyword evidence="4" id="KW-0560">Oxidoreductase</keyword>
<dbReference type="STRING" id="1348853.LK12_01345"/>
<sequence>MNEIQQIMRDRYPGNTWADVARRDGPLPDVLARQANPEQDLRDISFARYTDQDFFDREMDRMWKRVWQFACREEYLAEVGDFFVYDIGRLSVLIVRSESGLKAYYNSCLHRGTKLKASGSCGWSAGITCPFHNWQWNLDGSLKAIPCDFEFPQLDRARAGLAEVQVASWNGMVFVNFDPEARPLLEYLEVLPEHFTNWDLTGWYVATHVRKHLPGNWKLSMEAFMEAYHTPYVHPEMTNVVGDHNMQHDIFSDHISRDLCAMASPSPTSERKMTEQELLDSMLVGDGAMVGERTKVPDGKTARWVMAEQLRAQMRDKHGLDYADHSVPEMIDSLKYHVFPNLLVYPAPGLCLVQQFRPDGHDRDRSTFDQYVLHPKPRDGNYEVAEVEVIGEDDTFASVESMDPFLASVLDQDTDIMRWQREGMYTSGKGTETLSIYQEARIRHLHDTLDKYLEVSK</sequence>
<dbReference type="GO" id="GO:0051537">
    <property type="term" value="F:2 iron, 2 sulfur cluster binding"/>
    <property type="evidence" value="ECO:0007669"/>
    <property type="project" value="UniProtKB-KW"/>
</dbReference>
<feature type="domain" description="Rieske" evidence="7">
    <location>
        <begin position="67"/>
        <end position="175"/>
    </location>
</feature>
<dbReference type="InterPro" id="IPR017941">
    <property type="entry name" value="Rieske_2Fe-2S"/>
</dbReference>
<evidence type="ECO:0000256" key="1">
    <source>
        <dbReference type="ARBA" id="ARBA00001962"/>
    </source>
</evidence>
<dbReference type="CDD" id="cd03469">
    <property type="entry name" value="Rieske_RO_Alpha_N"/>
    <property type="match status" value="1"/>
</dbReference>
<dbReference type="GO" id="GO:0005506">
    <property type="term" value="F:iron ion binding"/>
    <property type="evidence" value="ECO:0007669"/>
    <property type="project" value="InterPro"/>
</dbReference>
<dbReference type="InterPro" id="IPR015879">
    <property type="entry name" value="Ring_hydroxy_dOase_asu_C_dom"/>
</dbReference>
<comment type="caution">
    <text evidence="8">The sequence shown here is derived from an EMBL/GenBank/DDBJ whole genome shotgun (WGS) entry which is preliminary data.</text>
</comment>
<evidence type="ECO:0000256" key="5">
    <source>
        <dbReference type="ARBA" id="ARBA00023004"/>
    </source>
</evidence>
<accession>A0A0B1ZR21</accession>
<evidence type="ECO:0000256" key="4">
    <source>
        <dbReference type="ARBA" id="ARBA00023002"/>
    </source>
</evidence>
<proteinExistence type="predicted"/>
<dbReference type="InterPro" id="IPR036922">
    <property type="entry name" value="Rieske_2Fe-2S_sf"/>
</dbReference>
<dbReference type="AlphaFoldDB" id="A0A0B1ZR21"/>
<evidence type="ECO:0000256" key="2">
    <source>
        <dbReference type="ARBA" id="ARBA00022714"/>
    </source>
</evidence>
<dbReference type="PANTHER" id="PTHR43756:SF5">
    <property type="entry name" value="CHOLINE MONOOXYGENASE, CHLOROPLASTIC"/>
    <property type="match status" value="1"/>
</dbReference>
<dbReference type="PANTHER" id="PTHR43756">
    <property type="entry name" value="CHOLINE MONOOXYGENASE, CHLOROPLASTIC"/>
    <property type="match status" value="1"/>
</dbReference>
<organism evidence="8 9">
    <name type="scientific">Novosphingobium malaysiense</name>
    <dbReference type="NCBI Taxonomy" id="1348853"/>
    <lineage>
        <taxon>Bacteria</taxon>
        <taxon>Pseudomonadati</taxon>
        <taxon>Pseudomonadota</taxon>
        <taxon>Alphaproteobacteria</taxon>
        <taxon>Sphingomonadales</taxon>
        <taxon>Sphingomonadaceae</taxon>
        <taxon>Novosphingobium</taxon>
    </lineage>
</organism>
<protein>
    <submittedName>
        <fullName evidence="8">(2Fe-2S)-binding protein</fullName>
    </submittedName>
</protein>
<dbReference type="SUPFAM" id="SSF55961">
    <property type="entry name" value="Bet v1-like"/>
    <property type="match status" value="1"/>
</dbReference>
<dbReference type="Gene3D" id="3.90.380.10">
    <property type="entry name" value="Naphthalene 1,2-dioxygenase Alpha Subunit, Chain A, domain 1"/>
    <property type="match status" value="1"/>
</dbReference>
<dbReference type="RefSeq" id="WP_039278401.1">
    <property type="nucleotide sequence ID" value="NZ_JTDI01000001.1"/>
</dbReference>
<dbReference type="GO" id="GO:0016491">
    <property type="term" value="F:oxidoreductase activity"/>
    <property type="evidence" value="ECO:0007669"/>
    <property type="project" value="UniProtKB-KW"/>
</dbReference>
<keyword evidence="2" id="KW-0001">2Fe-2S</keyword>
<keyword evidence="5" id="KW-0408">Iron</keyword>
<evidence type="ECO:0000256" key="6">
    <source>
        <dbReference type="ARBA" id="ARBA00023014"/>
    </source>
</evidence>
<dbReference type="PROSITE" id="PS51296">
    <property type="entry name" value="RIESKE"/>
    <property type="match status" value="1"/>
</dbReference>
<comment type="cofactor">
    <cofactor evidence="1">
        <name>Fe cation</name>
        <dbReference type="ChEBI" id="CHEBI:24875"/>
    </cofactor>
</comment>
<evidence type="ECO:0000259" key="7">
    <source>
        <dbReference type="PROSITE" id="PS51296"/>
    </source>
</evidence>
<reference evidence="8 9" key="1">
    <citation type="submission" date="2014-10" db="EMBL/GenBank/DDBJ databases">
        <title>Genome sequence of Novosphingobium malaysiense MUSC 273(T).</title>
        <authorList>
            <person name="Lee L.-H."/>
        </authorList>
    </citation>
    <scope>NUCLEOTIDE SEQUENCE [LARGE SCALE GENOMIC DNA]</scope>
    <source>
        <strain evidence="8 9">MUSC 273</strain>
    </source>
</reference>
<keyword evidence="3" id="KW-0479">Metal-binding</keyword>
<dbReference type="Pfam" id="PF00848">
    <property type="entry name" value="Ring_hydroxyl_A"/>
    <property type="match status" value="1"/>
</dbReference>
<dbReference type="EMBL" id="JTDI01000001">
    <property type="protein sequence ID" value="KHK93046.1"/>
    <property type="molecule type" value="Genomic_DNA"/>
</dbReference>
<evidence type="ECO:0000256" key="3">
    <source>
        <dbReference type="ARBA" id="ARBA00022723"/>
    </source>
</evidence>
<dbReference type="CDD" id="cd08882">
    <property type="entry name" value="RHO_alpha_C_MupW-like"/>
    <property type="match status" value="1"/>
</dbReference>
<name>A0A0B1ZR21_9SPHN</name>
<dbReference type="SUPFAM" id="SSF50022">
    <property type="entry name" value="ISP domain"/>
    <property type="match status" value="1"/>
</dbReference>
<evidence type="ECO:0000313" key="9">
    <source>
        <dbReference type="Proteomes" id="UP000031057"/>
    </source>
</evidence>